<dbReference type="Gene3D" id="3.40.50.620">
    <property type="entry name" value="HUPs"/>
    <property type="match status" value="1"/>
</dbReference>
<evidence type="ECO:0000256" key="2">
    <source>
        <dbReference type="ARBA" id="ARBA00013161"/>
    </source>
</evidence>
<dbReference type="PANTHER" id="PTHR10055">
    <property type="entry name" value="TRYPTOPHANYL-TRNA SYNTHETASE"/>
    <property type="match status" value="1"/>
</dbReference>
<dbReference type="InterPro" id="IPR002305">
    <property type="entry name" value="aa-tRNA-synth_Ic"/>
</dbReference>
<keyword evidence="3 10" id="KW-0436">Ligase</keyword>
<dbReference type="Pfam" id="PF00579">
    <property type="entry name" value="tRNA-synt_1b"/>
    <property type="match status" value="1"/>
</dbReference>
<dbReference type="PROSITE" id="PS00178">
    <property type="entry name" value="AA_TRNA_LIGASE_I"/>
    <property type="match status" value="1"/>
</dbReference>
<dbReference type="GO" id="GO:0006436">
    <property type="term" value="P:tryptophanyl-tRNA aminoacylation"/>
    <property type="evidence" value="ECO:0007669"/>
    <property type="project" value="InterPro"/>
</dbReference>
<dbReference type="Gene3D" id="1.10.240.10">
    <property type="entry name" value="Tyrosyl-Transfer RNA Synthetase"/>
    <property type="match status" value="1"/>
</dbReference>
<dbReference type="GeneID" id="90542975"/>
<sequence>MDKDTFQNITPWEAQVNTDNKTVSINYNKIISQFGCKSYTKDLTRKLEEFSKSTAHFYFSRNIVFAHRDFDILLEKMKNKKIYLYTGRGPSSESMHLGHVIPFQLCKYFQDTFKCPLVIQLTDDEKFLFKNQSLEESMKYCKENMKDIIAFGFDPDLTYIFSNVASAHLFEKNVLKISKSITLNEACKVFGFDMNSNIGMINFPSKEIAPCYASSFDFLQKGSMCLIPCAVDQDPYFRLARDKANILKEPKPTTLYVSLLPDLKGVNKKMSASDNTSSIFLTDTPAKIAKKIKKYAYSGGKETLEEHRLLGGDTSIDIPYQYLRYFHTDSSELERIKEEYEKGNMSSGEIKNICIEVIQRFVKEYQERRKNVTDEVLDNFCKKL</sequence>
<evidence type="ECO:0000256" key="9">
    <source>
        <dbReference type="ARBA" id="ARBA00049929"/>
    </source>
</evidence>
<evidence type="ECO:0000256" key="3">
    <source>
        <dbReference type="ARBA" id="ARBA00022598"/>
    </source>
</evidence>
<protein>
    <recommendedName>
        <fullName evidence="2">tryptophan--tRNA ligase</fullName>
        <ecNumber evidence="2">6.1.1.2</ecNumber>
    </recommendedName>
    <alternativeName>
        <fullName evidence="8">Tryptophanyl-tRNA synthetase</fullName>
    </alternativeName>
</protein>
<name>A0AAX4JI30_9MICR</name>
<dbReference type="GO" id="GO:0005737">
    <property type="term" value="C:cytoplasm"/>
    <property type="evidence" value="ECO:0007669"/>
    <property type="project" value="TreeGrafter"/>
</dbReference>
<dbReference type="NCBIfam" id="TIGR00233">
    <property type="entry name" value="trpS"/>
    <property type="match status" value="1"/>
</dbReference>
<organism evidence="11 12">
    <name type="scientific">Vairimorpha necatrix</name>
    <dbReference type="NCBI Taxonomy" id="6039"/>
    <lineage>
        <taxon>Eukaryota</taxon>
        <taxon>Fungi</taxon>
        <taxon>Fungi incertae sedis</taxon>
        <taxon>Microsporidia</taxon>
        <taxon>Nosematidae</taxon>
        <taxon>Vairimorpha</taxon>
    </lineage>
</organism>
<dbReference type="FunFam" id="1.10.240.10:FF:000007">
    <property type="entry name" value="Tryptophan--tRNA ligase"/>
    <property type="match status" value="1"/>
</dbReference>
<gene>
    <name evidence="11" type="ORF">VNE69_12113</name>
</gene>
<dbReference type="RefSeq" id="XP_065331273.1">
    <property type="nucleotide sequence ID" value="XM_065475201.1"/>
</dbReference>
<evidence type="ECO:0000256" key="1">
    <source>
        <dbReference type="ARBA" id="ARBA00005594"/>
    </source>
</evidence>
<dbReference type="EMBL" id="CP142737">
    <property type="protein sequence ID" value="WUR05128.1"/>
    <property type="molecule type" value="Genomic_DNA"/>
</dbReference>
<evidence type="ECO:0000256" key="8">
    <source>
        <dbReference type="ARBA" id="ARBA00030268"/>
    </source>
</evidence>
<dbReference type="InterPro" id="IPR002306">
    <property type="entry name" value="Trp-tRNA-ligase"/>
</dbReference>
<dbReference type="InterPro" id="IPR014729">
    <property type="entry name" value="Rossmann-like_a/b/a_fold"/>
</dbReference>
<keyword evidence="12" id="KW-1185">Reference proteome</keyword>
<comment type="catalytic activity">
    <reaction evidence="9">
        <text>tRNA(Trp) + L-tryptophan + ATP = L-tryptophyl-tRNA(Trp) + AMP + diphosphate + H(+)</text>
        <dbReference type="Rhea" id="RHEA:24080"/>
        <dbReference type="Rhea" id="RHEA-COMP:9671"/>
        <dbReference type="Rhea" id="RHEA-COMP:9705"/>
        <dbReference type="ChEBI" id="CHEBI:15378"/>
        <dbReference type="ChEBI" id="CHEBI:30616"/>
        <dbReference type="ChEBI" id="CHEBI:33019"/>
        <dbReference type="ChEBI" id="CHEBI:57912"/>
        <dbReference type="ChEBI" id="CHEBI:78442"/>
        <dbReference type="ChEBI" id="CHEBI:78535"/>
        <dbReference type="ChEBI" id="CHEBI:456215"/>
        <dbReference type="EC" id="6.1.1.2"/>
    </reaction>
</comment>
<dbReference type="Proteomes" id="UP001334084">
    <property type="component" value="Chromosome 12"/>
</dbReference>
<keyword evidence="6 10" id="KW-0648">Protein biosynthesis</keyword>
<dbReference type="PRINTS" id="PR01039">
    <property type="entry name" value="TRNASYNTHTRP"/>
</dbReference>
<dbReference type="GO" id="GO:0004830">
    <property type="term" value="F:tryptophan-tRNA ligase activity"/>
    <property type="evidence" value="ECO:0007669"/>
    <property type="project" value="UniProtKB-EC"/>
</dbReference>
<keyword evidence="7 10" id="KW-0030">Aminoacyl-tRNA synthetase</keyword>
<dbReference type="GO" id="GO:0005524">
    <property type="term" value="F:ATP binding"/>
    <property type="evidence" value="ECO:0007669"/>
    <property type="project" value="UniProtKB-KW"/>
</dbReference>
<dbReference type="EC" id="6.1.1.2" evidence="2"/>
<evidence type="ECO:0000256" key="4">
    <source>
        <dbReference type="ARBA" id="ARBA00022741"/>
    </source>
</evidence>
<evidence type="ECO:0000313" key="12">
    <source>
        <dbReference type="Proteomes" id="UP001334084"/>
    </source>
</evidence>
<dbReference type="AlphaFoldDB" id="A0AAX4JI30"/>
<keyword evidence="4 10" id="KW-0547">Nucleotide-binding</keyword>
<evidence type="ECO:0000313" key="11">
    <source>
        <dbReference type="EMBL" id="WUR05128.1"/>
    </source>
</evidence>
<dbReference type="SUPFAM" id="SSF52374">
    <property type="entry name" value="Nucleotidylyl transferase"/>
    <property type="match status" value="1"/>
</dbReference>
<accession>A0AAX4JI30</accession>
<reference evidence="11" key="1">
    <citation type="journal article" date="2024" name="BMC Genomics">
        <title>Functional annotation of a divergent genome using sequence and structure-based similarity.</title>
        <authorList>
            <person name="Svedberg D."/>
            <person name="Winiger R.R."/>
            <person name="Berg A."/>
            <person name="Sharma H."/>
            <person name="Tellgren-Roth C."/>
            <person name="Debrunner-Vossbrinck B.A."/>
            <person name="Vossbrinck C.R."/>
            <person name="Barandun J."/>
        </authorList>
    </citation>
    <scope>NUCLEOTIDE SEQUENCE</scope>
    <source>
        <strain evidence="11">Illinois isolate</strain>
    </source>
</reference>
<evidence type="ECO:0000256" key="10">
    <source>
        <dbReference type="RuleBase" id="RU363036"/>
    </source>
</evidence>
<proteinExistence type="inferred from homology"/>
<evidence type="ECO:0000256" key="7">
    <source>
        <dbReference type="ARBA" id="ARBA00023146"/>
    </source>
</evidence>
<comment type="similarity">
    <text evidence="1 10">Belongs to the class-I aminoacyl-tRNA synthetase family.</text>
</comment>
<evidence type="ECO:0000256" key="6">
    <source>
        <dbReference type="ARBA" id="ARBA00022917"/>
    </source>
</evidence>
<dbReference type="KEGG" id="vnx:VNE69_12113"/>
<evidence type="ECO:0000256" key="5">
    <source>
        <dbReference type="ARBA" id="ARBA00022840"/>
    </source>
</evidence>
<keyword evidence="5 10" id="KW-0067">ATP-binding</keyword>
<dbReference type="PANTHER" id="PTHR10055:SF1">
    <property type="entry name" value="TRYPTOPHAN--TRNA LIGASE, CYTOPLASMIC"/>
    <property type="match status" value="1"/>
</dbReference>
<dbReference type="InterPro" id="IPR001412">
    <property type="entry name" value="aa-tRNA-synth_I_CS"/>
</dbReference>